<evidence type="ECO:0000313" key="1">
    <source>
        <dbReference type="EMBL" id="MYM83486.1"/>
    </source>
</evidence>
<sequence length="250" mass="27608">MNAPIEKFESSDFSSLIQNVLQSRYPGCDFAYFYGSASKQCHNADSDLDLLVVFTTAIQPFREKFVQDGILFDVFVYDAESLSGAIHNARTHGKFVTVDAVLEAMTLPAETPTSITLKTAASRVKRAGFLFTQKSFFRQYVTSILDDLQDQLSDGERILLAVDLFKLVIDIALICHGVGLCTRRHAARQMERVAPAAYAALCDALNHAMAGDTDALRTLARHHLDLLGGPLRDGFRQPITDAPRMPLPVL</sequence>
<reference evidence="1 2" key="1">
    <citation type="submission" date="2019-12" db="EMBL/GenBank/DDBJ databases">
        <title>Novel species isolated from a subtropical stream in China.</title>
        <authorList>
            <person name="Lu H."/>
        </authorList>
    </citation>
    <scope>NUCLEOTIDE SEQUENCE [LARGE SCALE GENOMIC DNA]</scope>
    <source>
        <strain evidence="1 2">FT50W</strain>
    </source>
</reference>
<dbReference type="AlphaFoldDB" id="A0A6L8MNP0"/>
<name>A0A6L8MNP0_9BURK</name>
<evidence type="ECO:0008006" key="3">
    <source>
        <dbReference type="Google" id="ProtNLM"/>
    </source>
</evidence>
<gene>
    <name evidence="1" type="ORF">GTP44_16170</name>
</gene>
<comment type="caution">
    <text evidence="1">The sequence shown here is derived from an EMBL/GenBank/DDBJ whole genome shotgun (WGS) entry which is preliminary data.</text>
</comment>
<accession>A0A6L8MNP0</accession>
<evidence type="ECO:0000313" key="2">
    <source>
        <dbReference type="Proteomes" id="UP000474565"/>
    </source>
</evidence>
<dbReference type="CDD" id="cd05403">
    <property type="entry name" value="NT_KNTase_like"/>
    <property type="match status" value="1"/>
</dbReference>
<dbReference type="InterPro" id="IPR043519">
    <property type="entry name" value="NT_sf"/>
</dbReference>
<dbReference type="RefSeq" id="WP_161020247.1">
    <property type="nucleotide sequence ID" value="NZ_WWCP01000019.1"/>
</dbReference>
<dbReference type="SUPFAM" id="SSF81301">
    <property type="entry name" value="Nucleotidyltransferase"/>
    <property type="match status" value="1"/>
</dbReference>
<dbReference type="EMBL" id="WWCP01000019">
    <property type="protein sequence ID" value="MYM83486.1"/>
    <property type="molecule type" value="Genomic_DNA"/>
</dbReference>
<dbReference type="Gene3D" id="3.30.460.10">
    <property type="entry name" value="Beta Polymerase, domain 2"/>
    <property type="match status" value="1"/>
</dbReference>
<organism evidence="1 2">
    <name type="scientific">Duganella lactea</name>
    <dbReference type="NCBI Taxonomy" id="2692173"/>
    <lineage>
        <taxon>Bacteria</taxon>
        <taxon>Pseudomonadati</taxon>
        <taxon>Pseudomonadota</taxon>
        <taxon>Betaproteobacteria</taxon>
        <taxon>Burkholderiales</taxon>
        <taxon>Oxalobacteraceae</taxon>
        <taxon>Telluria group</taxon>
        <taxon>Duganella</taxon>
    </lineage>
</organism>
<proteinExistence type="predicted"/>
<dbReference type="Proteomes" id="UP000474565">
    <property type="component" value="Unassembled WGS sequence"/>
</dbReference>
<protein>
    <recommendedName>
        <fullName evidence="3">Nucleotidyltransferase domain-containing protein</fullName>
    </recommendedName>
</protein>